<feature type="non-terminal residue" evidence="3">
    <location>
        <position position="1"/>
    </location>
</feature>
<dbReference type="Pfam" id="PF00703">
    <property type="entry name" value="Glyco_hydro_2"/>
    <property type="match status" value="1"/>
</dbReference>
<dbReference type="GO" id="GO:0005975">
    <property type="term" value="P:carbohydrate metabolic process"/>
    <property type="evidence" value="ECO:0007669"/>
    <property type="project" value="InterPro"/>
</dbReference>
<dbReference type="AlphaFoldDB" id="A0A8J2L868"/>
<dbReference type="InterPro" id="IPR006102">
    <property type="entry name" value="Ig-like_GH2"/>
</dbReference>
<dbReference type="GO" id="GO:0004566">
    <property type="term" value="F:beta-glucuronidase activity"/>
    <property type="evidence" value="ECO:0007669"/>
    <property type="project" value="TreeGrafter"/>
</dbReference>
<proteinExistence type="inferred from homology"/>
<gene>
    <name evidence="3" type="ORF">AFUS01_LOCUS28068</name>
</gene>
<evidence type="ECO:0000313" key="3">
    <source>
        <dbReference type="EMBL" id="CAG7817503.1"/>
    </source>
</evidence>
<comment type="similarity">
    <text evidence="1">Belongs to the glycosyl hydrolase 2 family.</text>
</comment>
<organism evidence="3 4">
    <name type="scientific">Allacma fusca</name>
    <dbReference type="NCBI Taxonomy" id="39272"/>
    <lineage>
        <taxon>Eukaryota</taxon>
        <taxon>Metazoa</taxon>
        <taxon>Ecdysozoa</taxon>
        <taxon>Arthropoda</taxon>
        <taxon>Hexapoda</taxon>
        <taxon>Collembola</taxon>
        <taxon>Symphypleona</taxon>
        <taxon>Sminthuridae</taxon>
        <taxon>Allacma</taxon>
    </lineage>
</organism>
<dbReference type="OrthoDB" id="408532at2759"/>
<protein>
    <recommendedName>
        <fullName evidence="2">Glycoside hydrolase family 2 immunoglobulin-like beta-sandwich domain-containing protein</fullName>
    </recommendedName>
</protein>
<evidence type="ECO:0000259" key="2">
    <source>
        <dbReference type="Pfam" id="PF00703"/>
    </source>
</evidence>
<accession>A0A8J2L868</accession>
<dbReference type="PANTHER" id="PTHR10066:SF67">
    <property type="entry name" value="BETA-GLUCURONIDASE"/>
    <property type="match status" value="1"/>
</dbReference>
<dbReference type="EMBL" id="CAJVCH010396042">
    <property type="protein sequence ID" value="CAG7817503.1"/>
    <property type="molecule type" value="Genomic_DNA"/>
</dbReference>
<evidence type="ECO:0000313" key="4">
    <source>
        <dbReference type="Proteomes" id="UP000708208"/>
    </source>
</evidence>
<dbReference type="GO" id="GO:0030246">
    <property type="term" value="F:carbohydrate binding"/>
    <property type="evidence" value="ECO:0007669"/>
    <property type="project" value="TreeGrafter"/>
</dbReference>
<feature type="domain" description="Glycoside hydrolase family 2 immunoglobulin-like beta-sandwich" evidence="2">
    <location>
        <begin position="67"/>
        <end position="178"/>
    </location>
</feature>
<dbReference type="GO" id="GO:0019391">
    <property type="term" value="P:glucuronoside catabolic process"/>
    <property type="evidence" value="ECO:0007669"/>
    <property type="project" value="TreeGrafter"/>
</dbReference>
<comment type="caution">
    <text evidence="3">The sequence shown here is derived from an EMBL/GenBank/DDBJ whole genome shotgun (WGS) entry which is preliminary data.</text>
</comment>
<feature type="non-terminal residue" evidence="3">
    <location>
        <position position="191"/>
    </location>
</feature>
<dbReference type="Proteomes" id="UP000708208">
    <property type="component" value="Unassembled WGS sequence"/>
</dbReference>
<sequence>ELKPAEDNLITVAINNTLSSDTVPQGSVVWQNNARFPAGYFTLNYNFDFFNYAGIHRSVFLYTTPKVFIDDIDVTTKIDGTTGHVTYAIRTVAEARNAPLEDTQGVDVTVELRDQTGKVVGTADGSSGEISVPNAKLWWPFTMVQNDRDAGYLYTLVVTSTDSESKERDVYRLKVGIRTVSWTEKQFLINN</sequence>
<keyword evidence="4" id="KW-1185">Reference proteome</keyword>
<reference evidence="3" key="1">
    <citation type="submission" date="2021-06" db="EMBL/GenBank/DDBJ databases">
        <authorList>
            <person name="Hodson N. C."/>
            <person name="Mongue J. A."/>
            <person name="Jaron S. K."/>
        </authorList>
    </citation>
    <scope>NUCLEOTIDE SEQUENCE</scope>
</reference>
<name>A0A8J2L868_9HEXA</name>
<dbReference type="PANTHER" id="PTHR10066">
    <property type="entry name" value="BETA-GLUCURONIDASE"/>
    <property type="match status" value="1"/>
</dbReference>
<dbReference type="FunFam" id="2.60.40.10:FF:000628">
    <property type="entry name" value="Beta-glucuronidase"/>
    <property type="match status" value="1"/>
</dbReference>
<evidence type="ECO:0000256" key="1">
    <source>
        <dbReference type="ARBA" id="ARBA00007401"/>
    </source>
</evidence>